<keyword evidence="2" id="KW-1133">Transmembrane helix</keyword>
<dbReference type="KEGG" id="vei:Veis_0681"/>
<proteinExistence type="predicted"/>
<evidence type="ECO:0000313" key="4">
    <source>
        <dbReference type="Proteomes" id="UP000000374"/>
    </source>
</evidence>
<keyword evidence="2" id="KW-0812">Transmembrane</keyword>
<dbReference type="GeneID" id="76459377"/>
<evidence type="ECO:0000313" key="3">
    <source>
        <dbReference type="EMBL" id="ABM56463.1"/>
    </source>
</evidence>
<protein>
    <submittedName>
        <fullName evidence="3">Fimbrial assembly family protein</fullName>
    </submittedName>
</protein>
<dbReference type="OrthoDB" id="8906642at2"/>
<dbReference type="Pfam" id="PF05137">
    <property type="entry name" value="PilN"/>
    <property type="match status" value="1"/>
</dbReference>
<dbReference type="InterPro" id="IPR007813">
    <property type="entry name" value="PilN"/>
</dbReference>
<gene>
    <name evidence="3" type="ordered locus">Veis_0681</name>
</gene>
<organism evidence="3 4">
    <name type="scientific">Verminephrobacter eiseniae (strain EF01-2)</name>
    <dbReference type="NCBI Taxonomy" id="391735"/>
    <lineage>
        <taxon>Bacteria</taxon>
        <taxon>Pseudomonadati</taxon>
        <taxon>Pseudomonadota</taxon>
        <taxon>Betaproteobacteria</taxon>
        <taxon>Burkholderiales</taxon>
        <taxon>Comamonadaceae</taxon>
        <taxon>Verminephrobacter</taxon>
    </lineage>
</organism>
<sequence length="382" mass="40666">MAFIHSDDRFFGLDLAPLRRDLGQAWAGLRSGPLLSWISPMQPVRLLQADGSESLWQAREGAPQRAPQKSSPRAGTPRARFLAVELPDELLLRRSLQLPSMPAASVQEAVALDLRSSSPFAEDDLVWGYTVHATPPRGLQVDGVLASGKQIAQYLLGMQERLRAAAGASPASPEVWATVPGRTPVVLRGFAETLRYRAVARQQVTAWALLASMAALLLAIAITPTLQMRLRAIEAVNAFTALSQRTAALLREREALVQVQTQLTALQAILAEHVDPLRVMELLTQALPDDTTVFTLQIQGSKVSLTGQTGNAAALMQLLSAHPVLRDVRAPTAAMRPPGASKDIFSIELTLDTKALGPSAPSAPAAPGPATPSAPAAAQATP</sequence>
<dbReference type="eggNOG" id="COG3166">
    <property type="taxonomic scope" value="Bacteria"/>
</dbReference>
<evidence type="ECO:0000256" key="1">
    <source>
        <dbReference type="SAM" id="MobiDB-lite"/>
    </source>
</evidence>
<feature type="transmembrane region" description="Helical" evidence="2">
    <location>
        <begin position="204"/>
        <end position="222"/>
    </location>
</feature>
<dbReference type="EMBL" id="CP000542">
    <property type="protein sequence ID" value="ABM56463.1"/>
    <property type="molecule type" value="Genomic_DNA"/>
</dbReference>
<keyword evidence="2" id="KW-0472">Membrane</keyword>
<feature type="region of interest" description="Disordered" evidence="1">
    <location>
        <begin position="57"/>
        <end position="77"/>
    </location>
</feature>
<reference evidence="4" key="1">
    <citation type="submission" date="2006-12" db="EMBL/GenBank/DDBJ databases">
        <title>Complete sequence of chromosome 1 of Verminephrobacter eiseniae EF01-2.</title>
        <authorList>
            <person name="Copeland A."/>
            <person name="Lucas S."/>
            <person name="Lapidus A."/>
            <person name="Barry K."/>
            <person name="Detter J.C."/>
            <person name="Glavina del Rio T."/>
            <person name="Dalin E."/>
            <person name="Tice H."/>
            <person name="Pitluck S."/>
            <person name="Chertkov O."/>
            <person name="Brettin T."/>
            <person name="Bruce D."/>
            <person name="Han C."/>
            <person name="Tapia R."/>
            <person name="Gilna P."/>
            <person name="Schmutz J."/>
            <person name="Larimer F."/>
            <person name="Land M."/>
            <person name="Hauser L."/>
            <person name="Kyrpides N."/>
            <person name="Kim E."/>
            <person name="Stahl D."/>
            <person name="Richardson P."/>
        </authorList>
    </citation>
    <scope>NUCLEOTIDE SEQUENCE [LARGE SCALE GENOMIC DNA]</scope>
    <source>
        <strain evidence="4">EF01-2</strain>
    </source>
</reference>
<dbReference type="STRING" id="391735.Veis_0681"/>
<name>A1WFQ6_VEREI</name>
<dbReference type="Proteomes" id="UP000000374">
    <property type="component" value="Chromosome"/>
</dbReference>
<accession>A1WFQ6</accession>
<evidence type="ECO:0000256" key="2">
    <source>
        <dbReference type="SAM" id="Phobius"/>
    </source>
</evidence>
<dbReference type="HOGENOM" id="CLU_059340_0_0_4"/>
<keyword evidence="4" id="KW-1185">Reference proteome</keyword>
<dbReference type="RefSeq" id="WP_011808477.1">
    <property type="nucleotide sequence ID" value="NC_008786.1"/>
</dbReference>
<dbReference type="AlphaFoldDB" id="A1WFQ6"/>
<feature type="region of interest" description="Disordered" evidence="1">
    <location>
        <begin position="356"/>
        <end position="382"/>
    </location>
</feature>
<feature type="compositionally biased region" description="Low complexity" evidence="1">
    <location>
        <begin position="373"/>
        <end position="382"/>
    </location>
</feature>